<dbReference type="PANTHER" id="PTHR42693">
    <property type="entry name" value="ARYLSULFATASE FAMILY MEMBER"/>
    <property type="match status" value="1"/>
</dbReference>
<feature type="chain" id="PRO_5047406356" description="Sulfatase N-terminal domain-containing protein" evidence="3">
    <location>
        <begin position="26"/>
        <end position="513"/>
    </location>
</feature>
<dbReference type="InterPro" id="IPR000917">
    <property type="entry name" value="Sulfatase_N"/>
</dbReference>
<evidence type="ECO:0000256" key="3">
    <source>
        <dbReference type="SAM" id="SignalP"/>
    </source>
</evidence>
<feature type="signal peptide" evidence="3">
    <location>
        <begin position="1"/>
        <end position="25"/>
    </location>
</feature>
<reference evidence="5 6" key="1">
    <citation type="submission" date="2015-03" db="EMBL/GenBank/DDBJ databases">
        <title>Genome sequence of Pseudoalteromonas aurantia.</title>
        <authorList>
            <person name="Xie B.-B."/>
            <person name="Rong J.-C."/>
            <person name="Qin Q.-L."/>
            <person name="Zhang Y.-Z."/>
        </authorList>
    </citation>
    <scope>NUCLEOTIDE SEQUENCE [LARGE SCALE GENOMIC DNA]</scope>
    <source>
        <strain evidence="5 6">208</strain>
    </source>
</reference>
<evidence type="ECO:0000259" key="4">
    <source>
        <dbReference type="Pfam" id="PF00884"/>
    </source>
</evidence>
<dbReference type="CDD" id="cd16027">
    <property type="entry name" value="SGSH"/>
    <property type="match status" value="1"/>
</dbReference>
<dbReference type="Proteomes" id="UP000615755">
    <property type="component" value="Unassembled WGS sequence"/>
</dbReference>
<sequence length="513" mass="59645">MIPWFKYILFLCVIAVSLISSFSYANEQVKKRPNILWIYVEDISPHLGTYGEPLVNTPILDELAHNGVKFTNTIMPAPVCSALRSAMMTGVTQTKLGLHNHHSARTKESEFYLPPNVKTVPELFKAAGYYTFNSGKDDYNFSYNRADLYNGDYMVHPLYGKSGVKIDWHSRSNKSQPFFGQIQLKGGKHIFSKTFKNKVKQPIDRSEVVLPPYYPTHPTVTEEWARYLESLQITDSEVGDIIKRLERDQLLDNTIVFFFADHGMRFLRHKQFLYEGGIKVPFIVYAPGYKRLIKTGTRAELINGLNISATSLALAGIEIPDYFEGSNLFDENFQGDKHVISARDRCDFTIDRIRSVRTENYKYIRNYYPERSAMQPSYRDEWELTKVMKQLYERGKLDKVQAMHFSATREIEELYDLRNDPHEIVNLAAKPDYKTTLDQHRKILDNWVKDNDMGQFPEREESLKLMLGIWGDTAINPEFDNLRKQYPKLSGSQYHLKNKRFKRVLNKGNNSYQ</sequence>
<name>A0ABR9EIB6_9GAMM</name>
<dbReference type="SUPFAM" id="SSF53649">
    <property type="entry name" value="Alkaline phosphatase-like"/>
    <property type="match status" value="1"/>
</dbReference>
<organism evidence="5 6">
    <name type="scientific">Pseudoalteromonas aurantia 208</name>
    <dbReference type="NCBI Taxonomy" id="1314867"/>
    <lineage>
        <taxon>Bacteria</taxon>
        <taxon>Pseudomonadati</taxon>
        <taxon>Pseudomonadota</taxon>
        <taxon>Gammaproteobacteria</taxon>
        <taxon>Alteromonadales</taxon>
        <taxon>Pseudoalteromonadaceae</taxon>
        <taxon>Pseudoalteromonas</taxon>
    </lineage>
</organism>
<evidence type="ECO:0000313" key="6">
    <source>
        <dbReference type="Proteomes" id="UP000615755"/>
    </source>
</evidence>
<dbReference type="EMBL" id="AQGV01000015">
    <property type="protein sequence ID" value="MBE0370159.1"/>
    <property type="molecule type" value="Genomic_DNA"/>
</dbReference>
<keyword evidence="3" id="KW-0732">Signal</keyword>
<accession>A0ABR9EIB6</accession>
<dbReference type="Pfam" id="PF00884">
    <property type="entry name" value="Sulfatase"/>
    <property type="match status" value="1"/>
</dbReference>
<keyword evidence="6" id="KW-1185">Reference proteome</keyword>
<comment type="caution">
    <text evidence="5">The sequence shown here is derived from an EMBL/GenBank/DDBJ whole genome shotgun (WGS) entry which is preliminary data.</text>
</comment>
<dbReference type="Gene3D" id="3.40.720.10">
    <property type="entry name" value="Alkaline Phosphatase, subunit A"/>
    <property type="match status" value="1"/>
</dbReference>
<gene>
    <name evidence="5" type="ORF">PAUR_b0127</name>
</gene>
<protein>
    <recommendedName>
        <fullName evidence="4">Sulfatase N-terminal domain-containing protein</fullName>
    </recommendedName>
</protein>
<evidence type="ECO:0000256" key="1">
    <source>
        <dbReference type="ARBA" id="ARBA00008779"/>
    </source>
</evidence>
<dbReference type="RefSeq" id="WP_192509321.1">
    <property type="nucleotide sequence ID" value="NZ_AQGV01000015.1"/>
</dbReference>
<dbReference type="InterPro" id="IPR050738">
    <property type="entry name" value="Sulfatase"/>
</dbReference>
<dbReference type="PANTHER" id="PTHR42693:SF53">
    <property type="entry name" value="ENDO-4-O-SULFATASE"/>
    <property type="match status" value="1"/>
</dbReference>
<feature type="domain" description="Sulfatase N-terminal" evidence="4">
    <location>
        <begin position="33"/>
        <end position="317"/>
    </location>
</feature>
<proteinExistence type="inferred from homology"/>
<evidence type="ECO:0000313" key="5">
    <source>
        <dbReference type="EMBL" id="MBE0370159.1"/>
    </source>
</evidence>
<dbReference type="InterPro" id="IPR017850">
    <property type="entry name" value="Alkaline_phosphatase_core_sf"/>
</dbReference>
<keyword evidence="2" id="KW-0378">Hydrolase</keyword>
<evidence type="ECO:0000256" key="2">
    <source>
        <dbReference type="ARBA" id="ARBA00022801"/>
    </source>
</evidence>
<comment type="similarity">
    <text evidence="1">Belongs to the sulfatase family.</text>
</comment>